<protein>
    <submittedName>
        <fullName evidence="6">LLM class F420-dependent oxidoreductase</fullName>
    </submittedName>
</protein>
<dbReference type="PANTHER" id="PTHR42847:SF4">
    <property type="entry name" value="ALKANESULFONATE MONOOXYGENASE-RELATED"/>
    <property type="match status" value="1"/>
</dbReference>
<dbReference type="GO" id="GO:0008726">
    <property type="term" value="F:alkanesulfonate monooxygenase activity"/>
    <property type="evidence" value="ECO:0007669"/>
    <property type="project" value="TreeGrafter"/>
</dbReference>
<evidence type="ECO:0000313" key="6">
    <source>
        <dbReference type="EMBL" id="BBH86541.1"/>
    </source>
</evidence>
<reference evidence="6" key="1">
    <citation type="submission" date="2018-12" db="EMBL/GenBank/DDBJ databases">
        <title>Novel natural products biosynthetic potential of the class Ktedonobacteria.</title>
        <authorList>
            <person name="Zheng Y."/>
            <person name="Saitou A."/>
            <person name="Wang C.M."/>
            <person name="Toyoda A."/>
            <person name="Minakuchi Y."/>
            <person name="Sekiguchi Y."/>
            <person name="Ueda K."/>
            <person name="Takano H."/>
            <person name="Sakai Y."/>
            <person name="Yokota A."/>
            <person name="Yabe S."/>
        </authorList>
    </citation>
    <scope>NUCLEOTIDE SEQUENCE</scope>
    <source>
        <strain evidence="6">COM3</strain>
    </source>
</reference>
<organism evidence="6">
    <name type="scientific">Thermosporothrix sp. COM3</name>
    <dbReference type="NCBI Taxonomy" id="2490863"/>
    <lineage>
        <taxon>Bacteria</taxon>
        <taxon>Bacillati</taxon>
        <taxon>Chloroflexota</taxon>
        <taxon>Ktedonobacteria</taxon>
        <taxon>Ktedonobacterales</taxon>
        <taxon>Thermosporotrichaceae</taxon>
        <taxon>Thermosporothrix</taxon>
    </lineage>
</organism>
<dbReference type="PANTHER" id="PTHR42847">
    <property type="entry name" value="ALKANESULFONATE MONOOXYGENASE"/>
    <property type="match status" value="1"/>
</dbReference>
<evidence type="ECO:0000259" key="5">
    <source>
        <dbReference type="Pfam" id="PF00296"/>
    </source>
</evidence>
<gene>
    <name evidence="6" type="primary">hmd_1</name>
    <name evidence="6" type="ORF">KTC_12920</name>
</gene>
<evidence type="ECO:0000256" key="1">
    <source>
        <dbReference type="ARBA" id="ARBA00022630"/>
    </source>
</evidence>
<dbReference type="Gene3D" id="3.20.20.30">
    <property type="entry name" value="Luciferase-like domain"/>
    <property type="match status" value="1"/>
</dbReference>
<dbReference type="AlphaFoldDB" id="A0A455SGU1"/>
<keyword evidence="4" id="KW-0503">Monooxygenase</keyword>
<dbReference type="EMBL" id="AP019376">
    <property type="protein sequence ID" value="BBH86541.1"/>
    <property type="molecule type" value="Genomic_DNA"/>
</dbReference>
<keyword evidence="1" id="KW-0285">Flavoprotein</keyword>
<accession>A0A455SGU1</accession>
<name>A0A455SGU1_9CHLR</name>
<proteinExistence type="predicted"/>
<evidence type="ECO:0000256" key="3">
    <source>
        <dbReference type="ARBA" id="ARBA00023002"/>
    </source>
</evidence>
<dbReference type="NCBIfam" id="TIGR03621">
    <property type="entry name" value="F420_MSMEG_2516"/>
    <property type="match status" value="1"/>
</dbReference>
<dbReference type="InterPro" id="IPR050172">
    <property type="entry name" value="SsuD_RutA_monooxygenase"/>
</dbReference>
<feature type="domain" description="Luciferase-like" evidence="5">
    <location>
        <begin position="17"/>
        <end position="229"/>
    </location>
</feature>
<keyword evidence="2" id="KW-0288">FMN</keyword>
<evidence type="ECO:0000256" key="4">
    <source>
        <dbReference type="ARBA" id="ARBA00023033"/>
    </source>
</evidence>
<dbReference type="InterPro" id="IPR011251">
    <property type="entry name" value="Luciferase-like_dom"/>
</dbReference>
<evidence type="ECO:0000256" key="2">
    <source>
        <dbReference type="ARBA" id="ARBA00022643"/>
    </source>
</evidence>
<dbReference type="InterPro" id="IPR019923">
    <property type="entry name" value="Lucif-like_OxRdtase_MSMEG_2516"/>
</dbReference>
<dbReference type="SUPFAM" id="SSF51679">
    <property type="entry name" value="Bacterial luciferase-like"/>
    <property type="match status" value="1"/>
</dbReference>
<dbReference type="InterPro" id="IPR036661">
    <property type="entry name" value="Luciferase-like_sf"/>
</dbReference>
<sequence>MSHPFRFGVVSMGTPPHTRSSWLDQARRCEDLGYSSLLMPDVPSVGGLAPFSALTMAAAVTTTLRIGSFVFNNELRHPLLLAREAATLDVFSNGRLELGLGVGYGPQESQKMGLPFASGGERVQHLQETIDIIKQISTKERVTYTGKYYTIKDVSGTPAPVQQPHPPILLAGAGERILKLAGREADIVEVAIMFQESNTSIEQKLKWVKEGAQERFPARELSKTVYYLHITDSKQKATAAPGGPQVPVQEMSTQQAIEHLLALREQYGFSYLKVHEGQIENFAPIVARLHGR</sequence>
<dbReference type="Pfam" id="PF00296">
    <property type="entry name" value="Bac_luciferase"/>
    <property type="match status" value="1"/>
</dbReference>
<keyword evidence="3" id="KW-0560">Oxidoreductase</keyword>
<dbReference type="GO" id="GO:0046306">
    <property type="term" value="P:alkanesulfonate catabolic process"/>
    <property type="evidence" value="ECO:0007669"/>
    <property type="project" value="TreeGrafter"/>
</dbReference>